<dbReference type="Proteomes" id="UP000008281">
    <property type="component" value="Unassembled WGS sequence"/>
</dbReference>
<accession>E3N7H0</accession>
<dbReference type="OrthoDB" id="5908486at2759"/>
<evidence type="ECO:0000313" key="1">
    <source>
        <dbReference type="EMBL" id="EFO88485.1"/>
    </source>
</evidence>
<dbReference type="HOGENOM" id="CLU_984292_0_0_1"/>
<keyword evidence="2" id="KW-1185">Reference proteome</keyword>
<dbReference type="InParanoid" id="E3N7H0"/>
<dbReference type="AlphaFoldDB" id="E3N7H0"/>
<protein>
    <submittedName>
        <fullName evidence="1">Uncharacterized protein</fullName>
    </submittedName>
</protein>
<dbReference type="EMBL" id="DS268547">
    <property type="protein sequence ID" value="EFO88485.1"/>
    <property type="molecule type" value="Genomic_DNA"/>
</dbReference>
<sequence length="283" mass="32898">MKVSFTMEEDKALLQFLIENSSKYDEMEVFMKAQQIVPVLSDNTALELLLRVFRYREHLYPMITGQPFKETFELNSELRNNASSSPTTPSDEGFLTFEEDKALLQFIIENSHNYDQYEIFEKARQQFSALSAKTVLELYLRYHEYLFPLMTGQPSEHVASLHPVLLEKEFINKEKKEEESFTVEQDTTLLTFVIDNASKYDEAECFLKATQLEPTLSGFSALELYLRYQECLFRLSTERPSQLSNEIPSLVNCVPSKGGFHPRKRNWMGTVSIDNKRSSQTCR</sequence>
<dbReference type="eggNOG" id="ENOG502TJ9Y">
    <property type="taxonomic scope" value="Eukaryota"/>
</dbReference>
<evidence type="ECO:0000313" key="2">
    <source>
        <dbReference type="Proteomes" id="UP000008281"/>
    </source>
</evidence>
<proteinExistence type="predicted"/>
<reference evidence="1" key="1">
    <citation type="submission" date="2007-07" db="EMBL/GenBank/DDBJ databases">
        <title>PCAP assembly of the Caenorhabditis remanei genome.</title>
        <authorList>
            <consortium name="The Caenorhabditis remanei Sequencing Consortium"/>
            <person name="Wilson R.K."/>
        </authorList>
    </citation>
    <scope>NUCLEOTIDE SEQUENCE [LARGE SCALE GENOMIC DNA]</scope>
    <source>
        <strain evidence="1">PB4641</strain>
    </source>
</reference>
<name>E3N7H0_CAERE</name>
<gene>
    <name evidence="1" type="ORF">CRE_13076</name>
</gene>
<organism evidence="2">
    <name type="scientific">Caenorhabditis remanei</name>
    <name type="common">Caenorhabditis vulgaris</name>
    <dbReference type="NCBI Taxonomy" id="31234"/>
    <lineage>
        <taxon>Eukaryota</taxon>
        <taxon>Metazoa</taxon>
        <taxon>Ecdysozoa</taxon>
        <taxon>Nematoda</taxon>
        <taxon>Chromadorea</taxon>
        <taxon>Rhabditida</taxon>
        <taxon>Rhabditina</taxon>
        <taxon>Rhabditomorpha</taxon>
        <taxon>Rhabditoidea</taxon>
        <taxon>Rhabditidae</taxon>
        <taxon>Peloderinae</taxon>
        <taxon>Caenorhabditis</taxon>
    </lineage>
</organism>